<organism evidence="1 2">
    <name type="scientific">Ewingella americana</name>
    <dbReference type="NCBI Taxonomy" id="41202"/>
    <lineage>
        <taxon>Bacteria</taxon>
        <taxon>Pseudomonadati</taxon>
        <taxon>Pseudomonadota</taxon>
        <taxon>Gammaproteobacteria</taxon>
        <taxon>Enterobacterales</taxon>
        <taxon>Yersiniaceae</taxon>
        <taxon>Ewingella</taxon>
    </lineage>
</organism>
<evidence type="ECO:0008006" key="3">
    <source>
        <dbReference type="Google" id="ProtNLM"/>
    </source>
</evidence>
<accession>A0A502GSQ3</accession>
<dbReference type="RefSeq" id="WP_140470789.1">
    <property type="nucleotide sequence ID" value="NZ_RCZD01000002.1"/>
</dbReference>
<name>A0A502GSQ3_9GAMM</name>
<dbReference type="Proteomes" id="UP000317663">
    <property type="component" value="Unassembled WGS sequence"/>
</dbReference>
<gene>
    <name evidence="1" type="ORF">EAH77_05545</name>
</gene>
<protein>
    <recommendedName>
        <fullName evidence="3">Type VI secretion system tube protein Hcp</fullName>
    </recommendedName>
</protein>
<sequence>MSKLENCQFIQISIDGNTVDGNCEEADYKSWNEGYLPVSLSTYSGPDGTYFDSASISILVTEKTSTLYEKYLSRGYKKINITLVYRGSNKLNANYEIQRTVYTDCRLNSLNFEMRDHLFLNLNFSVEQEIEVTFNVPNKDDSALDKVGPVKFDIPTKKLK</sequence>
<dbReference type="OrthoDB" id="6504776at2"/>
<reference evidence="1 2" key="1">
    <citation type="journal article" date="2019" name="Environ. Microbiol.">
        <title>Species interactions and distinct microbial communities in high Arctic permafrost affected cryosols are associated with the CH4 and CO2 gas fluxes.</title>
        <authorList>
            <person name="Altshuler I."/>
            <person name="Hamel J."/>
            <person name="Turney S."/>
            <person name="Magnuson E."/>
            <person name="Levesque R."/>
            <person name="Greer C."/>
            <person name="Whyte L.G."/>
        </authorList>
    </citation>
    <scope>NUCLEOTIDE SEQUENCE [LARGE SCALE GENOMIC DNA]</scope>
    <source>
        <strain evidence="1 2">E4</strain>
    </source>
</reference>
<comment type="caution">
    <text evidence="1">The sequence shown here is derived from an EMBL/GenBank/DDBJ whole genome shotgun (WGS) entry which is preliminary data.</text>
</comment>
<evidence type="ECO:0000313" key="2">
    <source>
        <dbReference type="Proteomes" id="UP000317663"/>
    </source>
</evidence>
<keyword evidence="2" id="KW-1185">Reference proteome</keyword>
<dbReference type="AlphaFoldDB" id="A0A502GSQ3"/>
<dbReference type="EMBL" id="RCZD01000002">
    <property type="protein sequence ID" value="TPG64280.1"/>
    <property type="molecule type" value="Genomic_DNA"/>
</dbReference>
<proteinExistence type="predicted"/>
<evidence type="ECO:0000313" key="1">
    <source>
        <dbReference type="EMBL" id="TPG64280.1"/>
    </source>
</evidence>